<evidence type="ECO:0000313" key="1">
    <source>
        <dbReference type="EMBL" id="MBC5733044.1"/>
    </source>
</evidence>
<evidence type="ECO:0000313" key="2">
    <source>
        <dbReference type="Proteomes" id="UP000661435"/>
    </source>
</evidence>
<comment type="caution">
    <text evidence="1">The sequence shown here is derived from an EMBL/GenBank/DDBJ whole genome shotgun (WGS) entry which is preliminary data.</text>
</comment>
<dbReference type="EMBL" id="JACOPP010000004">
    <property type="protein sequence ID" value="MBC5733044.1"/>
    <property type="molecule type" value="Genomic_DNA"/>
</dbReference>
<keyword evidence="2" id="KW-1185">Reference proteome</keyword>
<dbReference type="RefSeq" id="WP_186906939.1">
    <property type="nucleotide sequence ID" value="NZ_JACOPP010000004.1"/>
</dbReference>
<accession>A0A8J6JD60</accession>
<dbReference type="Gene3D" id="3.30.2020.10">
    <property type="entry name" value="NE0471-like N-terminal domain"/>
    <property type="match status" value="1"/>
</dbReference>
<name>A0A8J6JD60_9FIRM</name>
<dbReference type="InterPro" id="IPR036782">
    <property type="entry name" value="NE0471-like_N"/>
</dbReference>
<sequence>MGASVASVQALPEYRLRVCFCNGSEAIVNMERRIQAIRFHKLADPGLFETAQAQGDAVIWKRGGESIHATISELLDSMML</sequence>
<organism evidence="1 2">
    <name type="scientific">Lawsonibacter hominis</name>
    <dbReference type="NCBI Taxonomy" id="2763053"/>
    <lineage>
        <taxon>Bacteria</taxon>
        <taxon>Bacillati</taxon>
        <taxon>Bacillota</taxon>
        <taxon>Clostridia</taxon>
        <taxon>Eubacteriales</taxon>
        <taxon>Oscillospiraceae</taxon>
        <taxon>Lawsonibacter</taxon>
    </lineage>
</organism>
<dbReference type="SUPFAM" id="SSF143880">
    <property type="entry name" value="NE0471 N-terminal domain-like"/>
    <property type="match status" value="1"/>
</dbReference>
<dbReference type="AlphaFoldDB" id="A0A8J6JD60"/>
<gene>
    <name evidence="1" type="ORF">H8S57_04790</name>
</gene>
<proteinExistence type="predicted"/>
<reference evidence="1" key="1">
    <citation type="submission" date="2020-08" db="EMBL/GenBank/DDBJ databases">
        <title>Genome public.</title>
        <authorList>
            <person name="Liu C."/>
            <person name="Sun Q."/>
        </authorList>
    </citation>
    <scope>NUCLEOTIDE SEQUENCE</scope>
    <source>
        <strain evidence="1">NSJ-51</strain>
    </source>
</reference>
<protein>
    <submittedName>
        <fullName evidence="1">DUF2442 domain-containing protein</fullName>
    </submittedName>
</protein>
<dbReference type="Proteomes" id="UP000661435">
    <property type="component" value="Unassembled WGS sequence"/>
</dbReference>